<sequence>MNLILPQIDLFTVGLWKL</sequence>
<organism evidence="1">
    <name type="scientific">Anguilla anguilla</name>
    <name type="common">European freshwater eel</name>
    <name type="synonym">Muraena anguilla</name>
    <dbReference type="NCBI Taxonomy" id="7936"/>
    <lineage>
        <taxon>Eukaryota</taxon>
        <taxon>Metazoa</taxon>
        <taxon>Chordata</taxon>
        <taxon>Craniata</taxon>
        <taxon>Vertebrata</taxon>
        <taxon>Euteleostomi</taxon>
        <taxon>Actinopterygii</taxon>
        <taxon>Neopterygii</taxon>
        <taxon>Teleostei</taxon>
        <taxon>Anguilliformes</taxon>
        <taxon>Anguillidae</taxon>
        <taxon>Anguilla</taxon>
    </lineage>
</organism>
<evidence type="ECO:0000313" key="1">
    <source>
        <dbReference type="EMBL" id="JAH35259.1"/>
    </source>
</evidence>
<reference evidence="1" key="1">
    <citation type="submission" date="2014-11" db="EMBL/GenBank/DDBJ databases">
        <authorList>
            <person name="Amaro Gonzalez C."/>
        </authorList>
    </citation>
    <scope>NUCLEOTIDE SEQUENCE</scope>
</reference>
<dbReference type="AlphaFoldDB" id="A0A0E9S1H6"/>
<dbReference type="EMBL" id="GBXM01073318">
    <property type="protein sequence ID" value="JAH35259.1"/>
    <property type="molecule type" value="Transcribed_RNA"/>
</dbReference>
<protein>
    <submittedName>
        <fullName evidence="1">Uncharacterized protein</fullName>
    </submittedName>
</protein>
<reference evidence="1" key="2">
    <citation type="journal article" date="2015" name="Fish Shellfish Immunol.">
        <title>Early steps in the European eel (Anguilla anguilla)-Vibrio vulnificus interaction in the gills: Role of the RtxA13 toxin.</title>
        <authorList>
            <person name="Callol A."/>
            <person name="Pajuelo D."/>
            <person name="Ebbesson L."/>
            <person name="Teles M."/>
            <person name="MacKenzie S."/>
            <person name="Amaro C."/>
        </authorList>
    </citation>
    <scope>NUCLEOTIDE SEQUENCE</scope>
</reference>
<name>A0A0E9S1H6_ANGAN</name>
<accession>A0A0E9S1H6</accession>
<proteinExistence type="predicted"/>